<name>A0ACB9KX51_BAUVA</name>
<keyword evidence="2" id="KW-1185">Reference proteome</keyword>
<dbReference type="Proteomes" id="UP000828941">
    <property type="component" value="Chromosome 13"/>
</dbReference>
<evidence type="ECO:0000313" key="1">
    <source>
        <dbReference type="EMBL" id="KAI4301468.1"/>
    </source>
</evidence>
<dbReference type="EMBL" id="CM039438">
    <property type="protein sequence ID" value="KAI4301468.1"/>
    <property type="molecule type" value="Genomic_DNA"/>
</dbReference>
<evidence type="ECO:0000313" key="2">
    <source>
        <dbReference type="Proteomes" id="UP000828941"/>
    </source>
</evidence>
<accession>A0ACB9KX51</accession>
<gene>
    <name evidence="1" type="ORF">L6164_034746</name>
</gene>
<protein>
    <submittedName>
        <fullName evidence="1">Uncharacterized protein</fullName>
    </submittedName>
</protein>
<sequence>MSGVKGNAEISDSSFSNHGQDDSVRQSSNNKESSNCDFGKALAYRALYGSSGHRNGSRSKPKSNDDARMLPSRLSKVSMADHN</sequence>
<proteinExistence type="predicted"/>
<organism evidence="1 2">
    <name type="scientific">Bauhinia variegata</name>
    <name type="common">Purple orchid tree</name>
    <name type="synonym">Phanera variegata</name>
    <dbReference type="NCBI Taxonomy" id="167791"/>
    <lineage>
        <taxon>Eukaryota</taxon>
        <taxon>Viridiplantae</taxon>
        <taxon>Streptophyta</taxon>
        <taxon>Embryophyta</taxon>
        <taxon>Tracheophyta</taxon>
        <taxon>Spermatophyta</taxon>
        <taxon>Magnoliopsida</taxon>
        <taxon>eudicotyledons</taxon>
        <taxon>Gunneridae</taxon>
        <taxon>Pentapetalae</taxon>
        <taxon>rosids</taxon>
        <taxon>fabids</taxon>
        <taxon>Fabales</taxon>
        <taxon>Fabaceae</taxon>
        <taxon>Cercidoideae</taxon>
        <taxon>Cercideae</taxon>
        <taxon>Bauhiniinae</taxon>
        <taxon>Bauhinia</taxon>
    </lineage>
</organism>
<reference evidence="1 2" key="1">
    <citation type="journal article" date="2022" name="DNA Res.">
        <title>Chromosomal-level genome assembly of the orchid tree Bauhinia variegata (Leguminosae; Cercidoideae) supports the allotetraploid origin hypothesis of Bauhinia.</title>
        <authorList>
            <person name="Zhong Y."/>
            <person name="Chen Y."/>
            <person name="Zheng D."/>
            <person name="Pang J."/>
            <person name="Liu Y."/>
            <person name="Luo S."/>
            <person name="Meng S."/>
            <person name="Qian L."/>
            <person name="Wei D."/>
            <person name="Dai S."/>
            <person name="Zhou R."/>
        </authorList>
    </citation>
    <scope>NUCLEOTIDE SEQUENCE [LARGE SCALE GENOMIC DNA]</scope>
    <source>
        <strain evidence="1">BV-YZ2020</strain>
    </source>
</reference>
<comment type="caution">
    <text evidence="1">The sequence shown here is derived from an EMBL/GenBank/DDBJ whole genome shotgun (WGS) entry which is preliminary data.</text>
</comment>